<dbReference type="Proteomes" id="UP000006727">
    <property type="component" value="Chromosome 12"/>
</dbReference>
<evidence type="ECO:0000256" key="6">
    <source>
        <dbReference type="ARBA" id="ARBA00023002"/>
    </source>
</evidence>
<keyword evidence="3 14" id="KW-0575">Peroxidase</keyword>
<feature type="disulfide bond" evidence="13">
    <location>
        <begin position="59"/>
        <end position="138"/>
    </location>
</feature>
<sequence length="382" mass="41040">MALATLQVASAWCPFAGRRSLLQAAAPAPLPARPTGPDPSNWTMLNYDFYTAGLPENACPSFQNIVKKEVAKATVLDSLTPAFLLRLFFHDCFVMGCDASVLINSTLLNLAEKDQTKSFSLNKFNVVDDIKTALEVACPGVVSCADILAAAAVECVEQSGGPHIDLAYGRRDGLESFAAAAATYMPGGFLRVQGLIESFQMAGLDEVDLVALSGAHTLGQARCSEFIQERFISPGSNSFRDSDYGLALQSYCAEGKNLGLDRKVTLDSNTSTIFDNGYFQTLVDGRGVLTSDNDLTLDNRTAPLVQLYASDQNAFFTAFAASMRKMSKIGILTGTQGQVRKKCYVRNSVDVVKSPNSNTEFSPISPTICKPAPQVDQKCDGT</sequence>
<comment type="similarity">
    <text evidence="14">Belongs to the peroxidase family. Classical plant (class III) peroxidase subfamily.</text>
</comment>
<evidence type="ECO:0000256" key="12">
    <source>
        <dbReference type="PIRSR" id="PIRSR600823-4"/>
    </source>
</evidence>
<evidence type="ECO:0000256" key="11">
    <source>
        <dbReference type="PIRSR" id="PIRSR600823-3"/>
    </source>
</evidence>
<keyword evidence="8 13" id="KW-1015">Disulfide bond</keyword>
<evidence type="ECO:0000256" key="13">
    <source>
        <dbReference type="PIRSR" id="PIRSR600823-5"/>
    </source>
</evidence>
<dbReference type="Pfam" id="PF00141">
    <property type="entry name" value="peroxidase"/>
    <property type="match status" value="1"/>
</dbReference>
<keyword evidence="14" id="KW-0964">Secreted</keyword>
<accession>A0A7I4AHR1</accession>
<dbReference type="EnsemblPlants" id="Pp3c12_5770V3.2">
    <property type="protein sequence ID" value="Pp3c12_5770V3.2"/>
    <property type="gene ID" value="Pp3c12_5770"/>
</dbReference>
<dbReference type="GO" id="GO:0020037">
    <property type="term" value="F:heme binding"/>
    <property type="evidence" value="ECO:0007669"/>
    <property type="project" value="UniProtKB-UniRule"/>
</dbReference>
<dbReference type="PRINTS" id="PR00461">
    <property type="entry name" value="PLPEROXIDASE"/>
</dbReference>
<proteinExistence type="inferred from homology"/>
<feature type="disulfide bond" evidence="13">
    <location>
        <begin position="223"/>
        <end position="252"/>
    </location>
</feature>
<dbReference type="GO" id="GO:0046872">
    <property type="term" value="F:metal ion binding"/>
    <property type="evidence" value="ECO:0007669"/>
    <property type="project" value="UniProtKB-UniRule"/>
</dbReference>
<feature type="binding site" evidence="11">
    <location>
        <position position="98"/>
    </location>
    <ligand>
        <name>Ca(2+)</name>
        <dbReference type="ChEBI" id="CHEBI:29108"/>
        <label>1</label>
    </ligand>
</feature>
<evidence type="ECO:0000256" key="4">
    <source>
        <dbReference type="ARBA" id="ARBA00022617"/>
    </source>
</evidence>
<feature type="binding site" evidence="11">
    <location>
        <position position="96"/>
    </location>
    <ligand>
        <name>Ca(2+)</name>
        <dbReference type="ChEBI" id="CHEBI:29108"/>
        <label>1</label>
    </ligand>
</feature>
<evidence type="ECO:0000313" key="16">
    <source>
        <dbReference type="EnsemblPlants" id="Pp3c12_5770V3.2"/>
    </source>
</evidence>
<keyword evidence="14" id="KW-0376">Hydrogen peroxide</keyword>
<dbReference type="PANTHER" id="PTHR31517:SF17">
    <property type="entry name" value="PEROXIDASE 6"/>
    <property type="match status" value="1"/>
</dbReference>
<dbReference type="InterPro" id="IPR033905">
    <property type="entry name" value="Secretory_peroxidase"/>
</dbReference>
<dbReference type="SUPFAM" id="SSF48113">
    <property type="entry name" value="Heme-dependent peroxidases"/>
    <property type="match status" value="1"/>
</dbReference>
<organism evidence="16 17">
    <name type="scientific">Physcomitrium patens</name>
    <name type="common">Spreading-leaved earth moss</name>
    <name type="synonym">Physcomitrella patens</name>
    <dbReference type="NCBI Taxonomy" id="3218"/>
    <lineage>
        <taxon>Eukaryota</taxon>
        <taxon>Viridiplantae</taxon>
        <taxon>Streptophyta</taxon>
        <taxon>Embryophyta</taxon>
        <taxon>Bryophyta</taxon>
        <taxon>Bryophytina</taxon>
        <taxon>Bryopsida</taxon>
        <taxon>Funariidae</taxon>
        <taxon>Funariales</taxon>
        <taxon>Funariaceae</taxon>
        <taxon>Physcomitrium</taxon>
    </lineage>
</organism>
<feature type="binding site" evidence="11">
    <location>
        <position position="100"/>
    </location>
    <ligand>
        <name>Ca(2+)</name>
        <dbReference type="ChEBI" id="CHEBI:29108"/>
        <label>1</label>
    </ligand>
</feature>
<dbReference type="InterPro" id="IPR002016">
    <property type="entry name" value="Haem_peroxidase"/>
</dbReference>
<dbReference type="CDD" id="cd00693">
    <property type="entry name" value="secretory_peroxidase"/>
    <property type="match status" value="1"/>
</dbReference>
<evidence type="ECO:0000256" key="1">
    <source>
        <dbReference type="ARBA" id="ARBA00000189"/>
    </source>
</evidence>
<reference evidence="16" key="3">
    <citation type="submission" date="2020-12" db="UniProtKB">
        <authorList>
            <consortium name="EnsemblPlants"/>
        </authorList>
    </citation>
    <scope>IDENTIFICATION</scope>
</reference>
<evidence type="ECO:0000256" key="8">
    <source>
        <dbReference type="ARBA" id="ARBA00023157"/>
    </source>
</evidence>
<gene>
    <name evidence="16" type="primary">LOC112289228</name>
</gene>
<dbReference type="PRINTS" id="PR00458">
    <property type="entry name" value="PEROXIDASE"/>
</dbReference>
<keyword evidence="5 11" id="KW-0479">Metal-binding</keyword>
<dbReference type="EC" id="1.11.1.7" evidence="14"/>
<comment type="similarity">
    <text evidence="2">Belongs to the peroxidase family. Ascorbate peroxidase subfamily.</text>
</comment>
<dbReference type="Gramene" id="Pp3c12_5770V3.2">
    <property type="protein sequence ID" value="Pp3c12_5770V3.2"/>
    <property type="gene ID" value="Pp3c12_5770"/>
</dbReference>
<dbReference type="GO" id="GO:0005576">
    <property type="term" value="C:extracellular region"/>
    <property type="evidence" value="ECO:0007669"/>
    <property type="project" value="UniProtKB-SubCell"/>
</dbReference>
<keyword evidence="11 14" id="KW-0106">Calcium</keyword>
<feature type="binding site" evidence="11">
    <location>
        <position position="267"/>
    </location>
    <ligand>
        <name>Ca(2+)</name>
        <dbReference type="ChEBI" id="CHEBI:29108"/>
        <label>2</label>
    </ligand>
</feature>
<dbReference type="GO" id="GO:0042744">
    <property type="term" value="P:hydrogen peroxide catabolic process"/>
    <property type="evidence" value="ECO:0007669"/>
    <property type="project" value="UniProtKB-KW"/>
</dbReference>
<comment type="cofactor">
    <cofactor evidence="11 14">
        <name>heme b</name>
        <dbReference type="ChEBI" id="CHEBI:60344"/>
    </cofactor>
    <text evidence="11 14">Binds 1 heme b (iron(II)-protoporphyrin IX) group per subunit.</text>
</comment>
<dbReference type="PANTHER" id="PTHR31517">
    <property type="match status" value="1"/>
</dbReference>
<dbReference type="PROSITE" id="PS00435">
    <property type="entry name" value="PEROXIDASE_1"/>
    <property type="match status" value="1"/>
</dbReference>
<dbReference type="PROSITE" id="PS50873">
    <property type="entry name" value="PEROXIDASE_4"/>
    <property type="match status" value="1"/>
</dbReference>
<keyword evidence="4 14" id="KW-0349">Heme</keyword>
<dbReference type="EMBL" id="ABEU02000012">
    <property type="status" value="NOT_ANNOTATED_CDS"/>
    <property type="molecule type" value="Genomic_DNA"/>
</dbReference>
<dbReference type="InterPro" id="IPR010255">
    <property type="entry name" value="Haem_peroxidase_sf"/>
</dbReference>
<keyword evidence="6 14" id="KW-0560">Oxidoreductase</keyword>
<evidence type="ECO:0000259" key="15">
    <source>
        <dbReference type="PROSITE" id="PS50873"/>
    </source>
</evidence>
<feature type="binding site" evidence="11">
    <location>
        <position position="112"/>
    </location>
    <ligand>
        <name>Ca(2+)</name>
        <dbReference type="ChEBI" id="CHEBI:29108"/>
        <label>1</label>
    </ligand>
</feature>
<dbReference type="GO" id="GO:0140825">
    <property type="term" value="F:lactoperoxidase activity"/>
    <property type="evidence" value="ECO:0007669"/>
    <property type="project" value="UniProtKB-EC"/>
</dbReference>
<evidence type="ECO:0000256" key="9">
    <source>
        <dbReference type="PIRSR" id="PIRSR600823-1"/>
    </source>
</evidence>
<comment type="subcellular location">
    <subcellularLocation>
        <location evidence="14">Secreted</location>
    </subcellularLocation>
</comment>
<dbReference type="InterPro" id="IPR019793">
    <property type="entry name" value="Peroxidases_heam-ligand_BS"/>
</dbReference>
<feature type="binding site" evidence="11">
    <location>
        <position position="275"/>
    </location>
    <ligand>
        <name>Ca(2+)</name>
        <dbReference type="ChEBI" id="CHEBI:29108"/>
        <label>2</label>
    </ligand>
</feature>
<feature type="disulfide bond" evidence="13">
    <location>
        <begin position="144"/>
        <end position="343"/>
    </location>
</feature>
<evidence type="ECO:0000256" key="10">
    <source>
        <dbReference type="PIRSR" id="PIRSR600823-2"/>
    </source>
</evidence>
<dbReference type="FunFam" id="1.10.420.10:FF:000001">
    <property type="entry name" value="Peroxidase"/>
    <property type="match status" value="1"/>
</dbReference>
<dbReference type="GO" id="GO:0006979">
    <property type="term" value="P:response to oxidative stress"/>
    <property type="evidence" value="ECO:0007669"/>
    <property type="project" value="UniProtKB-UniRule"/>
</dbReference>
<evidence type="ECO:0000256" key="14">
    <source>
        <dbReference type="RuleBase" id="RU362060"/>
    </source>
</evidence>
<keyword evidence="7 11" id="KW-0408">Iron</keyword>
<evidence type="ECO:0000256" key="7">
    <source>
        <dbReference type="ARBA" id="ARBA00023004"/>
    </source>
</evidence>
<name>A0A7I4AHR1_PHYPA</name>
<feature type="binding site" evidence="11">
    <location>
        <position position="217"/>
    </location>
    <ligand>
        <name>Ca(2+)</name>
        <dbReference type="ChEBI" id="CHEBI:29108"/>
        <label>2</label>
    </ligand>
</feature>
<feature type="disulfide bond" evidence="13">
    <location>
        <begin position="92"/>
        <end position="97"/>
    </location>
</feature>
<dbReference type="Gene3D" id="1.10.520.10">
    <property type="match status" value="1"/>
</dbReference>
<dbReference type="GeneID" id="112289228"/>
<feature type="binding site" description="axial binding residue" evidence="11">
    <location>
        <position position="216"/>
    </location>
    <ligand>
        <name>heme b</name>
        <dbReference type="ChEBI" id="CHEBI:60344"/>
    </ligand>
    <ligandPart>
        <name>Fe</name>
        <dbReference type="ChEBI" id="CHEBI:18248"/>
    </ligandPart>
</feature>
<dbReference type="RefSeq" id="XP_024390038.1">
    <property type="nucleotide sequence ID" value="XM_024534270.2"/>
</dbReference>
<dbReference type="InterPro" id="IPR000823">
    <property type="entry name" value="Peroxidase_pln"/>
</dbReference>
<evidence type="ECO:0000256" key="5">
    <source>
        <dbReference type="ARBA" id="ARBA00022723"/>
    </source>
</evidence>
<evidence type="ECO:0000256" key="2">
    <source>
        <dbReference type="ARBA" id="ARBA00006873"/>
    </source>
</evidence>
<dbReference type="AlphaFoldDB" id="A0A7I4AHR1"/>
<keyword evidence="17" id="KW-1185">Reference proteome</keyword>
<dbReference type="Gene3D" id="1.10.420.10">
    <property type="entry name" value="Peroxidase, domain 2"/>
    <property type="match status" value="1"/>
</dbReference>
<feature type="binding site" evidence="11">
    <location>
        <position position="270"/>
    </location>
    <ligand>
        <name>Ca(2+)</name>
        <dbReference type="ChEBI" id="CHEBI:29108"/>
        <label>2</label>
    </ligand>
</feature>
<feature type="binding site" evidence="11">
    <location>
        <position position="94"/>
    </location>
    <ligand>
        <name>Ca(2+)</name>
        <dbReference type="ChEBI" id="CHEBI:29108"/>
        <label>1</label>
    </ligand>
</feature>
<comment type="catalytic activity">
    <reaction evidence="1 14">
        <text>2 a phenolic donor + H2O2 = 2 a phenolic radical donor + 2 H2O</text>
        <dbReference type="Rhea" id="RHEA:56136"/>
        <dbReference type="ChEBI" id="CHEBI:15377"/>
        <dbReference type="ChEBI" id="CHEBI:16240"/>
        <dbReference type="ChEBI" id="CHEBI:139520"/>
        <dbReference type="ChEBI" id="CHEBI:139521"/>
        <dbReference type="EC" id="1.11.1.7"/>
    </reaction>
</comment>
<feature type="binding site" evidence="11">
    <location>
        <position position="91"/>
    </location>
    <ligand>
        <name>Ca(2+)</name>
        <dbReference type="ChEBI" id="CHEBI:29108"/>
        <label>1</label>
    </ligand>
</feature>
<evidence type="ECO:0000313" key="17">
    <source>
        <dbReference type="Proteomes" id="UP000006727"/>
    </source>
</evidence>
<feature type="binding site" evidence="10">
    <location>
        <position position="186"/>
    </location>
    <ligand>
        <name>substrate</name>
    </ligand>
</feature>
<comment type="cofactor">
    <cofactor evidence="11 14">
        <name>Ca(2+)</name>
        <dbReference type="ChEBI" id="CHEBI:29108"/>
    </cofactor>
    <text evidence="11 14">Binds 2 calcium ions per subunit.</text>
</comment>
<reference evidence="16 17" key="1">
    <citation type="journal article" date="2008" name="Science">
        <title>The Physcomitrella genome reveals evolutionary insights into the conquest of land by plants.</title>
        <authorList>
            <person name="Rensing S."/>
            <person name="Lang D."/>
            <person name="Zimmer A."/>
            <person name="Terry A."/>
            <person name="Salamov A."/>
            <person name="Shapiro H."/>
            <person name="Nishiyama T."/>
            <person name="Perroud P.-F."/>
            <person name="Lindquist E."/>
            <person name="Kamisugi Y."/>
            <person name="Tanahashi T."/>
            <person name="Sakakibara K."/>
            <person name="Fujita T."/>
            <person name="Oishi K."/>
            <person name="Shin-I T."/>
            <person name="Kuroki Y."/>
            <person name="Toyoda A."/>
            <person name="Suzuki Y."/>
            <person name="Hashimoto A."/>
            <person name="Yamaguchi K."/>
            <person name="Sugano A."/>
            <person name="Kohara Y."/>
            <person name="Fujiyama A."/>
            <person name="Anterola A."/>
            <person name="Aoki S."/>
            <person name="Ashton N."/>
            <person name="Barbazuk W.B."/>
            <person name="Barker E."/>
            <person name="Bennetzen J."/>
            <person name="Bezanilla M."/>
            <person name="Blankenship R."/>
            <person name="Cho S.H."/>
            <person name="Dutcher S."/>
            <person name="Estelle M."/>
            <person name="Fawcett J.A."/>
            <person name="Gundlach H."/>
            <person name="Hanada K."/>
            <person name="Heyl A."/>
            <person name="Hicks K.A."/>
            <person name="Hugh J."/>
            <person name="Lohr M."/>
            <person name="Mayer K."/>
            <person name="Melkozernov A."/>
            <person name="Murata T."/>
            <person name="Nelson D."/>
            <person name="Pils B."/>
            <person name="Prigge M."/>
            <person name="Reiss B."/>
            <person name="Renner T."/>
            <person name="Rombauts S."/>
            <person name="Rushton P."/>
            <person name="Sanderfoot A."/>
            <person name="Schween G."/>
            <person name="Shiu S.-H."/>
            <person name="Stueber K."/>
            <person name="Theodoulou F.L."/>
            <person name="Tu H."/>
            <person name="Van de Peer Y."/>
            <person name="Verrier P.J."/>
            <person name="Waters E."/>
            <person name="Wood A."/>
            <person name="Yang L."/>
            <person name="Cove D."/>
            <person name="Cuming A."/>
            <person name="Hasebe M."/>
            <person name="Lucas S."/>
            <person name="Mishler D.B."/>
            <person name="Reski R."/>
            <person name="Grigoriev I."/>
            <person name="Quatrano R.S."/>
            <person name="Boore J.L."/>
        </authorList>
    </citation>
    <scope>NUCLEOTIDE SEQUENCE [LARGE SCALE GENOMIC DNA]</scope>
    <source>
        <strain evidence="16 17">cv. Gransden 2004</strain>
    </source>
</reference>
<evidence type="ECO:0000256" key="3">
    <source>
        <dbReference type="ARBA" id="ARBA00022559"/>
    </source>
</evidence>
<feature type="domain" description="Plant heme peroxidase family profile" evidence="15">
    <location>
        <begin position="44"/>
        <end position="347"/>
    </location>
</feature>
<feature type="site" description="Transition state stabilizer" evidence="12">
    <location>
        <position position="86"/>
    </location>
</feature>
<feature type="active site" description="Proton acceptor" evidence="9">
    <location>
        <position position="90"/>
    </location>
</feature>
<protein>
    <recommendedName>
        <fullName evidence="14">Peroxidase</fullName>
        <ecNumber evidence="14">1.11.1.7</ecNumber>
    </recommendedName>
</protein>
<reference evidence="16 17" key="2">
    <citation type="journal article" date="2018" name="Plant J.">
        <title>The Physcomitrella patens chromosome-scale assembly reveals moss genome structure and evolution.</title>
        <authorList>
            <person name="Lang D."/>
            <person name="Ullrich K.K."/>
            <person name="Murat F."/>
            <person name="Fuchs J."/>
            <person name="Jenkins J."/>
            <person name="Haas F.B."/>
            <person name="Piednoel M."/>
            <person name="Gundlach H."/>
            <person name="Van Bel M."/>
            <person name="Meyberg R."/>
            <person name="Vives C."/>
            <person name="Morata J."/>
            <person name="Symeonidi A."/>
            <person name="Hiss M."/>
            <person name="Muchero W."/>
            <person name="Kamisugi Y."/>
            <person name="Saleh O."/>
            <person name="Blanc G."/>
            <person name="Decker E.L."/>
            <person name="van Gessel N."/>
            <person name="Grimwood J."/>
            <person name="Hayes R.D."/>
            <person name="Graham S.W."/>
            <person name="Gunter L.E."/>
            <person name="McDaniel S.F."/>
            <person name="Hoernstein S.N.W."/>
            <person name="Larsson A."/>
            <person name="Li F.W."/>
            <person name="Perroud P.F."/>
            <person name="Phillips J."/>
            <person name="Ranjan P."/>
            <person name="Rokshar D.S."/>
            <person name="Rothfels C.J."/>
            <person name="Schneider L."/>
            <person name="Shu S."/>
            <person name="Stevenson D.W."/>
            <person name="Thummler F."/>
            <person name="Tillich M."/>
            <person name="Villarreal Aguilar J.C."/>
            <person name="Widiez T."/>
            <person name="Wong G.K."/>
            <person name="Wymore A."/>
            <person name="Zhang Y."/>
            <person name="Zimmer A.D."/>
            <person name="Quatrano R.S."/>
            <person name="Mayer K.F.X."/>
            <person name="Goodstein D."/>
            <person name="Casacuberta J.M."/>
            <person name="Vandepoele K."/>
            <person name="Reski R."/>
            <person name="Cuming A.C."/>
            <person name="Tuskan G.A."/>
            <person name="Maumus F."/>
            <person name="Salse J."/>
            <person name="Schmutz J."/>
            <person name="Rensing S.A."/>
        </authorList>
    </citation>
    <scope>NUCLEOTIDE SEQUENCE [LARGE SCALE GENOMIC DNA]</scope>
    <source>
        <strain evidence="16 17">cv. Gransden 2004</strain>
    </source>
</reference>
<comment type="function">
    <text evidence="14">Removal of H(2)O(2), oxidation of toxic reductants, biosynthesis and degradation of lignin, suberization, auxin catabolism, response to environmental stresses such as wounding, pathogen attack and oxidative stress.</text>
</comment>